<reference evidence="2 3" key="1">
    <citation type="submission" date="2019-03" db="EMBL/GenBank/DDBJ databases">
        <title>Genomic Encyclopedia of Archaeal and Bacterial Type Strains, Phase II (KMG-II): from individual species to whole genera.</title>
        <authorList>
            <person name="Goeker M."/>
        </authorList>
    </citation>
    <scope>NUCLEOTIDE SEQUENCE [LARGE SCALE GENOMIC DNA]</scope>
    <source>
        <strain evidence="2 3">DSM 45499</strain>
    </source>
</reference>
<gene>
    <name evidence="2" type="ORF">CLV71_10342</name>
</gene>
<dbReference type="InterPro" id="IPR050407">
    <property type="entry name" value="Geranylgeranyl_reductase"/>
</dbReference>
<accession>A0A4R7VXU0</accession>
<proteinExistence type="predicted"/>
<dbReference type="PANTHER" id="PTHR42685:SF22">
    <property type="entry name" value="CONDITIONED MEDIUM FACTOR RECEPTOR 1"/>
    <property type="match status" value="1"/>
</dbReference>
<dbReference type="EMBL" id="SOCP01000003">
    <property type="protein sequence ID" value="TDV54802.1"/>
    <property type="molecule type" value="Genomic_DNA"/>
</dbReference>
<feature type="domain" description="FAD-binding" evidence="1">
    <location>
        <begin position="2"/>
        <end position="310"/>
    </location>
</feature>
<dbReference type="SUPFAM" id="SSF51905">
    <property type="entry name" value="FAD/NAD(P)-binding domain"/>
    <property type="match status" value="1"/>
</dbReference>
<evidence type="ECO:0000313" key="2">
    <source>
        <dbReference type="EMBL" id="TDV54802.1"/>
    </source>
</evidence>
<name>A0A4R7VXU0_9PSEU</name>
<protein>
    <submittedName>
        <fullName evidence="2">2-polyprenyl-6-methoxyphenol hydroxylase-like FAD-dependent oxidoreductase</fullName>
    </submittedName>
</protein>
<dbReference type="PANTHER" id="PTHR42685">
    <property type="entry name" value="GERANYLGERANYL DIPHOSPHATE REDUCTASE"/>
    <property type="match status" value="1"/>
</dbReference>
<comment type="caution">
    <text evidence="2">The sequence shown here is derived from an EMBL/GenBank/DDBJ whole genome shotgun (WGS) entry which is preliminary data.</text>
</comment>
<dbReference type="Proteomes" id="UP000294927">
    <property type="component" value="Unassembled WGS sequence"/>
</dbReference>
<dbReference type="PRINTS" id="PR00420">
    <property type="entry name" value="RNGMNOXGNASE"/>
</dbReference>
<dbReference type="Gene3D" id="3.50.50.60">
    <property type="entry name" value="FAD/NAD(P)-binding domain"/>
    <property type="match status" value="1"/>
</dbReference>
<dbReference type="Pfam" id="PF01494">
    <property type="entry name" value="FAD_binding_3"/>
    <property type="match status" value="1"/>
</dbReference>
<sequence length="410" mass="44022">MYDAIVVGARCAGATTAMLLARRGNRVLLVDRARFPRDTLSTLYINTRGVSRLMRWDLLDDVVAAGTPALDRVSYRIGAPGAGAVTLDGAPGPTGDATAAYAPRRSVLDEILVRAAVAAGVELREGCSVGGLEFDGDRVVGVRLKTGVERAHLVVGADGMRSTVADAVGAPMIVEDSPKTCVYYSFFADTTDHFELYEAPGQWIGAVPTNDGATLVQAYFPQSAFQRIRHDAAAAFAENVSTAAPELWQRMQAGGQVDRLYGTGDQRNFFRAAAGPGWVLVGDAGHHRDSITARGITHAFLQAELLTDALPADLADTPTVQRGLERFATQRYDALIDDYHDTLSVGKLSTPPHRVDMLREVAEDPERTAKFFAGMAGTARDEQTPSTESLSALIKWMRRSRRPATVGSAS</sequence>
<dbReference type="RefSeq" id="WP_133901948.1">
    <property type="nucleotide sequence ID" value="NZ_SOCP01000003.1"/>
</dbReference>
<evidence type="ECO:0000313" key="3">
    <source>
        <dbReference type="Proteomes" id="UP000294927"/>
    </source>
</evidence>
<organism evidence="2 3">
    <name type="scientific">Actinophytocola oryzae</name>
    <dbReference type="NCBI Taxonomy" id="502181"/>
    <lineage>
        <taxon>Bacteria</taxon>
        <taxon>Bacillati</taxon>
        <taxon>Actinomycetota</taxon>
        <taxon>Actinomycetes</taxon>
        <taxon>Pseudonocardiales</taxon>
        <taxon>Pseudonocardiaceae</taxon>
    </lineage>
</organism>
<dbReference type="AlphaFoldDB" id="A0A4R7VXU0"/>
<dbReference type="InterPro" id="IPR036188">
    <property type="entry name" value="FAD/NAD-bd_sf"/>
</dbReference>
<dbReference type="InterPro" id="IPR002938">
    <property type="entry name" value="FAD-bd"/>
</dbReference>
<keyword evidence="3" id="KW-1185">Reference proteome</keyword>
<dbReference type="GO" id="GO:0071949">
    <property type="term" value="F:FAD binding"/>
    <property type="evidence" value="ECO:0007669"/>
    <property type="project" value="InterPro"/>
</dbReference>
<dbReference type="OrthoDB" id="103324at2"/>
<evidence type="ECO:0000259" key="1">
    <source>
        <dbReference type="Pfam" id="PF01494"/>
    </source>
</evidence>